<dbReference type="AlphaFoldDB" id="A0A090W2F9"/>
<accession>A0A4R8MDE3</accession>
<dbReference type="Proteomes" id="UP000029644">
    <property type="component" value="Unassembled WGS sequence"/>
</dbReference>
<dbReference type="FunFam" id="3.40.50.720:FF:000121">
    <property type="entry name" value="Prostaglandin reductase 2"/>
    <property type="match status" value="1"/>
</dbReference>
<evidence type="ECO:0000313" key="4">
    <source>
        <dbReference type="EMBL" id="TDY63820.1"/>
    </source>
</evidence>
<protein>
    <submittedName>
        <fullName evidence="3">Putative oxidoreductase YncB</fullName>
    </submittedName>
</protein>
<reference evidence="4 6" key="2">
    <citation type="submission" date="2019-03" db="EMBL/GenBank/DDBJ databases">
        <title>Genomic Encyclopedia of Type Strains, Phase III (KMG-III): the genomes of soil and plant-associated and newly described type strains.</title>
        <authorList>
            <person name="Whitman W."/>
        </authorList>
    </citation>
    <scope>NUCLEOTIDE SEQUENCE [LARGE SCALE GENOMIC DNA]</scope>
    <source>
        <strain evidence="4 6">CECT 8301</strain>
    </source>
</reference>
<dbReference type="SUPFAM" id="SSF51735">
    <property type="entry name" value="NAD(P)-binding Rossmann-fold domains"/>
    <property type="match status" value="1"/>
</dbReference>
<dbReference type="GO" id="GO:0016628">
    <property type="term" value="F:oxidoreductase activity, acting on the CH-CH group of donors, NAD or NADP as acceptor"/>
    <property type="evidence" value="ECO:0007669"/>
    <property type="project" value="InterPro"/>
</dbReference>
<keyword evidence="6" id="KW-1185">Reference proteome</keyword>
<dbReference type="InterPro" id="IPR036291">
    <property type="entry name" value="NAD(P)-bd_dom_sf"/>
</dbReference>
<dbReference type="InterPro" id="IPR045010">
    <property type="entry name" value="MDR_fam"/>
</dbReference>
<evidence type="ECO:0000313" key="5">
    <source>
        <dbReference type="Proteomes" id="UP000029644"/>
    </source>
</evidence>
<feature type="domain" description="Enoyl reductase (ER)" evidence="2">
    <location>
        <begin position="15"/>
        <end position="330"/>
    </location>
</feature>
<gene>
    <name evidence="4" type="ORF">DFQ06_0714</name>
    <name evidence="3" type="ORF">JCM19300_1540</name>
</gene>
<keyword evidence="1" id="KW-0560">Oxidoreductase</keyword>
<evidence type="ECO:0000259" key="2">
    <source>
        <dbReference type="SMART" id="SM00829"/>
    </source>
</evidence>
<dbReference type="InterPro" id="IPR013149">
    <property type="entry name" value="ADH-like_C"/>
</dbReference>
<dbReference type="Gene3D" id="3.40.50.720">
    <property type="entry name" value="NAD(P)-binding Rossmann-like Domain"/>
    <property type="match status" value="1"/>
</dbReference>
<comment type="caution">
    <text evidence="3">The sequence shown here is derived from an EMBL/GenBank/DDBJ whole genome shotgun (WGS) entry which is preliminary data.</text>
</comment>
<dbReference type="CDD" id="cd05288">
    <property type="entry name" value="PGDH"/>
    <property type="match status" value="1"/>
</dbReference>
<sequence>MTKTILLNNRPKGKPTVSNFEFVSDDTELKVGEGEILLEAAYVSVDPYLRGRMSDAKSYVPPFELNKPVQSGVVAKVVASKNKNFAEGDYVSGLLSWKTQQISTGEGLLKVDGDKAPLSTYLGVLGMTGLTAYLGLNEIGKPKAGETIVVSGAAGAVGSVVGQIAKILGLHVIGIAGTDEKIEMLKSKFGFDAGINYNTSKDINADIKALAPNGVDIYFDNVGGPISDAVLFNINRFARMIICGAISVYNETELPKSVSVQPFLVKNSALMQGFIVSNYAEKFPEAMKHLSGWLAEGKLTYTETIVDGFDNIPNAFIDLFEGKNKGKMIVKI</sequence>
<name>A0A090W2F9_9FLAO</name>
<dbReference type="InterPro" id="IPR020843">
    <property type="entry name" value="ER"/>
</dbReference>
<dbReference type="SUPFAM" id="SSF50129">
    <property type="entry name" value="GroES-like"/>
    <property type="match status" value="2"/>
</dbReference>
<proteinExistence type="predicted"/>
<accession>A0A090W2F9</accession>
<dbReference type="RefSeq" id="WP_042503590.1">
    <property type="nucleotide sequence ID" value="NZ_BBNQ01000003.1"/>
</dbReference>
<dbReference type="SMART" id="SM00829">
    <property type="entry name" value="PKS_ER"/>
    <property type="match status" value="1"/>
</dbReference>
<dbReference type="EMBL" id="BBNQ01000003">
    <property type="protein sequence ID" value="GAL61717.1"/>
    <property type="molecule type" value="Genomic_DNA"/>
</dbReference>
<evidence type="ECO:0000256" key="1">
    <source>
        <dbReference type="ARBA" id="ARBA00023002"/>
    </source>
</evidence>
<dbReference type="Proteomes" id="UP000294824">
    <property type="component" value="Unassembled WGS sequence"/>
</dbReference>
<reference evidence="3 5" key="1">
    <citation type="journal article" date="2014" name="Genome Announc.">
        <title>Draft Genome Sequences of Marine Flavobacterium Algibacter lectus Strains SS8 and NR4.</title>
        <authorList>
            <person name="Takatani N."/>
            <person name="Nakanishi M."/>
            <person name="Meirelles P."/>
            <person name="Mino S."/>
            <person name="Suda W."/>
            <person name="Oshima K."/>
            <person name="Hattori M."/>
            <person name="Ohkuma M."/>
            <person name="Hosokawa M."/>
            <person name="Miyashita K."/>
            <person name="Thompson F.L."/>
            <person name="Niwa A."/>
            <person name="Sawabe T."/>
            <person name="Sawabe T."/>
        </authorList>
    </citation>
    <scope>NUCLEOTIDE SEQUENCE [LARGE SCALE GENOMIC DNA]</scope>
    <source>
        <strain evidence="3 5">JCM 19300</strain>
    </source>
</reference>
<organism evidence="3 5">
    <name type="scientific">Algibacter lectus</name>
    <dbReference type="NCBI Taxonomy" id="221126"/>
    <lineage>
        <taxon>Bacteria</taxon>
        <taxon>Pseudomonadati</taxon>
        <taxon>Bacteroidota</taxon>
        <taxon>Flavobacteriia</taxon>
        <taxon>Flavobacteriales</taxon>
        <taxon>Flavobacteriaceae</taxon>
        <taxon>Algibacter</taxon>
    </lineage>
</organism>
<dbReference type="EMBL" id="SORL01000007">
    <property type="protein sequence ID" value="TDY63820.1"/>
    <property type="molecule type" value="Genomic_DNA"/>
</dbReference>
<dbReference type="InterPro" id="IPR041694">
    <property type="entry name" value="ADH_N_2"/>
</dbReference>
<dbReference type="InterPro" id="IPR011032">
    <property type="entry name" value="GroES-like_sf"/>
</dbReference>
<dbReference type="Pfam" id="PF00107">
    <property type="entry name" value="ADH_zinc_N"/>
    <property type="match status" value="1"/>
</dbReference>
<evidence type="ECO:0000313" key="6">
    <source>
        <dbReference type="Proteomes" id="UP000294824"/>
    </source>
</evidence>
<dbReference type="PANTHER" id="PTHR43205:SF7">
    <property type="entry name" value="PROSTAGLANDIN REDUCTASE 1"/>
    <property type="match status" value="1"/>
</dbReference>
<dbReference type="Pfam" id="PF16884">
    <property type="entry name" value="ADH_N_2"/>
    <property type="match status" value="1"/>
</dbReference>
<evidence type="ECO:0000313" key="3">
    <source>
        <dbReference type="EMBL" id="GAL61717.1"/>
    </source>
</evidence>
<dbReference type="OrthoDB" id="9805663at2"/>
<dbReference type="Gene3D" id="3.90.180.10">
    <property type="entry name" value="Medium-chain alcohol dehydrogenases, catalytic domain"/>
    <property type="match status" value="1"/>
</dbReference>
<dbReference type="PANTHER" id="PTHR43205">
    <property type="entry name" value="PROSTAGLANDIN REDUCTASE"/>
    <property type="match status" value="1"/>
</dbReference>